<evidence type="ECO:0000256" key="2">
    <source>
        <dbReference type="ARBA" id="ARBA00022730"/>
    </source>
</evidence>
<comment type="function">
    <text evidence="7">With S5 and S12 plays an important role in translational accuracy.</text>
</comment>
<dbReference type="GO" id="GO:0003735">
    <property type="term" value="F:structural constituent of ribosome"/>
    <property type="evidence" value="ECO:0007669"/>
    <property type="project" value="InterPro"/>
</dbReference>
<gene>
    <name evidence="7" type="primary">rpsD</name>
    <name evidence="11" type="ORF">UT92_C0003G0025</name>
</gene>
<dbReference type="InterPro" id="IPR022801">
    <property type="entry name" value="Ribosomal_uS4"/>
</dbReference>
<dbReference type="InterPro" id="IPR018079">
    <property type="entry name" value="Ribosomal_uS4_CS"/>
</dbReference>
<evidence type="ECO:0000256" key="1">
    <source>
        <dbReference type="ARBA" id="ARBA00007465"/>
    </source>
</evidence>
<dbReference type="SUPFAM" id="SSF55174">
    <property type="entry name" value="Alpha-L RNA-binding motif"/>
    <property type="match status" value="1"/>
</dbReference>
<dbReference type="SMART" id="SM00363">
    <property type="entry name" value="S4"/>
    <property type="match status" value="1"/>
</dbReference>
<dbReference type="GO" id="GO:0042274">
    <property type="term" value="P:ribosomal small subunit biogenesis"/>
    <property type="evidence" value="ECO:0007669"/>
    <property type="project" value="TreeGrafter"/>
</dbReference>
<dbReference type="InterPro" id="IPR001912">
    <property type="entry name" value="Ribosomal_uS4_N"/>
</dbReference>
<dbReference type="GO" id="GO:0015935">
    <property type="term" value="C:small ribosomal subunit"/>
    <property type="evidence" value="ECO:0007669"/>
    <property type="project" value="InterPro"/>
</dbReference>
<organism evidence="11 12">
    <name type="scientific">Candidatus Curtissbacteria bacterium GW2011_GWA1_40_24</name>
    <dbReference type="NCBI Taxonomy" id="1618406"/>
    <lineage>
        <taxon>Bacteria</taxon>
        <taxon>Candidatus Curtissiibacteriota</taxon>
    </lineage>
</organism>
<keyword evidence="2 7" id="KW-0699">rRNA-binding</keyword>
<dbReference type="NCBIfam" id="NF003717">
    <property type="entry name" value="PRK05327.1"/>
    <property type="match status" value="1"/>
</dbReference>
<evidence type="ECO:0000313" key="11">
    <source>
        <dbReference type="EMBL" id="KKR55607.1"/>
    </source>
</evidence>
<dbReference type="InterPro" id="IPR005709">
    <property type="entry name" value="Ribosomal_uS4_bac-type"/>
</dbReference>
<dbReference type="EMBL" id="LBYQ01000003">
    <property type="protein sequence ID" value="KKR55607.1"/>
    <property type="molecule type" value="Genomic_DNA"/>
</dbReference>
<dbReference type="FunFam" id="3.10.290.10:FF:000001">
    <property type="entry name" value="30S ribosomal protein S4"/>
    <property type="match status" value="1"/>
</dbReference>
<evidence type="ECO:0000313" key="12">
    <source>
        <dbReference type="Proteomes" id="UP000034489"/>
    </source>
</evidence>
<dbReference type="HAMAP" id="MF_01306_B">
    <property type="entry name" value="Ribosomal_uS4_B"/>
    <property type="match status" value="1"/>
</dbReference>
<dbReference type="SMART" id="SM01390">
    <property type="entry name" value="Ribosomal_S4"/>
    <property type="match status" value="1"/>
</dbReference>
<dbReference type="NCBIfam" id="TIGR01017">
    <property type="entry name" value="rpsD_bact"/>
    <property type="match status" value="1"/>
</dbReference>
<comment type="similarity">
    <text evidence="1 7 8">Belongs to the universal ribosomal protein uS4 family.</text>
</comment>
<feature type="domain" description="Small ribosomal subunit protein uS4 N-terminal" evidence="10">
    <location>
        <begin position="3"/>
        <end position="93"/>
    </location>
</feature>
<reference evidence="11 12" key="1">
    <citation type="journal article" date="2015" name="Nature">
        <title>rRNA introns, odd ribosomes, and small enigmatic genomes across a large radiation of phyla.</title>
        <authorList>
            <person name="Brown C.T."/>
            <person name="Hug L.A."/>
            <person name="Thomas B.C."/>
            <person name="Sharon I."/>
            <person name="Castelle C.J."/>
            <person name="Singh A."/>
            <person name="Wilkins M.J."/>
            <person name="Williams K.H."/>
            <person name="Banfield J.F."/>
        </authorList>
    </citation>
    <scope>NUCLEOTIDE SEQUENCE [LARGE SCALE GENOMIC DNA]</scope>
</reference>
<dbReference type="Gene3D" id="1.10.1050.10">
    <property type="entry name" value="Ribosomal Protein S4 Delta 41, Chain A, domain 1"/>
    <property type="match status" value="1"/>
</dbReference>
<dbReference type="PANTHER" id="PTHR11831">
    <property type="entry name" value="30S 40S RIBOSOMAL PROTEIN"/>
    <property type="match status" value="1"/>
</dbReference>
<evidence type="ECO:0000256" key="7">
    <source>
        <dbReference type="HAMAP-Rule" id="MF_01306"/>
    </source>
</evidence>
<evidence type="ECO:0000256" key="3">
    <source>
        <dbReference type="ARBA" id="ARBA00022884"/>
    </source>
</evidence>
<dbReference type="Pfam" id="PF01479">
    <property type="entry name" value="S4"/>
    <property type="match status" value="1"/>
</dbReference>
<dbReference type="Gene3D" id="3.10.290.10">
    <property type="entry name" value="RNA-binding S4 domain"/>
    <property type="match status" value="1"/>
</dbReference>
<evidence type="ECO:0000256" key="5">
    <source>
        <dbReference type="ARBA" id="ARBA00023274"/>
    </source>
</evidence>
<sequence length="202" mass="23050">MARYTGPKHKHCRAEGIALCGLPTCPVVRKNAGPPGEHGQRGRRKISEYGIQLREKQKVKRIYGVFERQFQRYYGLASKKKETTGEALLQLMETRLDNTVYRLNLARTRQQARQLVSHGHVLVNDKKVTIPSYNVKIGDIISLSARAANFNLIKKISEETKELKVPSWLAKKAVVGKIVSLPKRDDIDLPIDERLIVEFYSR</sequence>
<dbReference type="AlphaFoldDB" id="A0A0G0UZ62"/>
<evidence type="ECO:0000256" key="8">
    <source>
        <dbReference type="RuleBase" id="RU003699"/>
    </source>
</evidence>
<dbReference type="Pfam" id="PF00163">
    <property type="entry name" value="Ribosomal_S4"/>
    <property type="match status" value="1"/>
</dbReference>
<dbReference type="PANTHER" id="PTHR11831:SF4">
    <property type="entry name" value="SMALL RIBOSOMAL SUBUNIT PROTEIN US4M"/>
    <property type="match status" value="1"/>
</dbReference>
<name>A0A0G0UZ62_9BACT</name>
<evidence type="ECO:0000259" key="10">
    <source>
        <dbReference type="SMART" id="SM01390"/>
    </source>
</evidence>
<feature type="domain" description="RNA-binding S4" evidence="9">
    <location>
        <begin position="94"/>
        <end position="153"/>
    </location>
</feature>
<dbReference type="InterPro" id="IPR002942">
    <property type="entry name" value="S4_RNA-bd"/>
</dbReference>
<proteinExistence type="inferred from homology"/>
<dbReference type="InterPro" id="IPR036986">
    <property type="entry name" value="S4_RNA-bd_sf"/>
</dbReference>
<comment type="caution">
    <text evidence="11">The sequence shown here is derived from an EMBL/GenBank/DDBJ whole genome shotgun (WGS) entry which is preliminary data.</text>
</comment>
<dbReference type="GO" id="GO:0006412">
    <property type="term" value="P:translation"/>
    <property type="evidence" value="ECO:0007669"/>
    <property type="project" value="UniProtKB-UniRule"/>
</dbReference>
<keyword evidence="3 7" id="KW-0694">RNA-binding</keyword>
<dbReference type="PROSITE" id="PS50889">
    <property type="entry name" value="S4"/>
    <property type="match status" value="1"/>
</dbReference>
<keyword evidence="5 7" id="KW-0687">Ribonucleoprotein</keyword>
<keyword evidence="4 7" id="KW-0689">Ribosomal protein</keyword>
<comment type="subunit">
    <text evidence="7">Part of the 30S ribosomal subunit. Contacts protein S5. The interaction surface between S4 and S5 is involved in control of translational fidelity.</text>
</comment>
<evidence type="ECO:0000256" key="6">
    <source>
        <dbReference type="ARBA" id="ARBA00035254"/>
    </source>
</evidence>
<dbReference type="PROSITE" id="PS00632">
    <property type="entry name" value="RIBOSOMAL_S4"/>
    <property type="match status" value="1"/>
</dbReference>
<dbReference type="Proteomes" id="UP000034489">
    <property type="component" value="Unassembled WGS sequence"/>
</dbReference>
<dbReference type="GO" id="GO:0019843">
    <property type="term" value="F:rRNA binding"/>
    <property type="evidence" value="ECO:0007669"/>
    <property type="project" value="UniProtKB-UniRule"/>
</dbReference>
<evidence type="ECO:0000259" key="9">
    <source>
        <dbReference type="SMART" id="SM00363"/>
    </source>
</evidence>
<evidence type="ECO:0000256" key="4">
    <source>
        <dbReference type="ARBA" id="ARBA00022980"/>
    </source>
</evidence>
<dbReference type="CDD" id="cd00165">
    <property type="entry name" value="S4"/>
    <property type="match status" value="1"/>
</dbReference>
<protein>
    <recommendedName>
        <fullName evidence="6 7">Small ribosomal subunit protein uS4</fullName>
    </recommendedName>
</protein>
<comment type="function">
    <text evidence="7">One of the primary rRNA binding proteins, it binds directly to 16S rRNA where it nucleates assembly of the body of the 30S subunit.</text>
</comment>
<accession>A0A0G0UZ62</accession>